<dbReference type="PANTHER" id="PTHR11214">
    <property type="entry name" value="BETA-1,3-N-ACETYLGLUCOSAMINYLTRANSFERASE"/>
    <property type="match status" value="1"/>
</dbReference>
<sequence>MLSRRRACAIGTCLRISLLFGSCFICFYFCILLGLWIVTLVSQPQIYHKSPVLTSPPPQDFLDFGKYLYYTKRAWLKPAPSQSTSKQTSSKLKTTTVSSTYYPILRKTSHCRNTSPKYAKVPTTPLESISRLLPETAALLNKLSRNSVNPLTSDSIIPAVCKLPYTDLLFVIFSELRHSQQRNRIRHTWASLQYFKFDGESRISRIDYFFVVGLPSNTGLSPSLVNLLKYELDREQDMLLLKVTGSEPNRSRLHLLTTEWLLKHCDSKAGHVVFIEQDLIPNIPLLGSFIVAQKNSVELGPKPLYCFNIVGARPRRPKPRKPQQPFEVSQAEWPNPQFMPHCNLEQGGFAVPMQSLRLWYSCSTVYNPFKLHRVFLTGILREAARLPIRPYWTTHGSTVPLLPSSRHVAGKHLFFSQARLQPKGVWHGIFQGMLAESLK</sequence>
<keyword evidence="4" id="KW-0808">Transferase</keyword>
<comment type="similarity">
    <text evidence="2 10">Belongs to the glycosyltransferase 31 family.</text>
</comment>
<evidence type="ECO:0000256" key="6">
    <source>
        <dbReference type="ARBA" id="ARBA00022968"/>
    </source>
</evidence>
<keyword evidence="6 10" id="KW-0735">Signal-anchor</keyword>
<evidence type="ECO:0000313" key="11">
    <source>
        <dbReference type="EMBL" id="KER21572.1"/>
    </source>
</evidence>
<dbReference type="OrthoDB" id="115198at2759"/>
<keyword evidence="12" id="KW-1185">Reference proteome</keyword>
<dbReference type="KEGG" id="ovi:T265_15062"/>
<feature type="non-terminal residue" evidence="11">
    <location>
        <position position="439"/>
    </location>
</feature>
<evidence type="ECO:0000256" key="4">
    <source>
        <dbReference type="ARBA" id="ARBA00022679"/>
    </source>
</evidence>
<dbReference type="GO" id="GO:0006493">
    <property type="term" value="P:protein O-linked glycosylation"/>
    <property type="evidence" value="ECO:0007669"/>
    <property type="project" value="TreeGrafter"/>
</dbReference>
<dbReference type="GO" id="GO:0000139">
    <property type="term" value="C:Golgi membrane"/>
    <property type="evidence" value="ECO:0007669"/>
    <property type="project" value="UniProtKB-SubCell"/>
</dbReference>
<keyword evidence="9 10" id="KW-0472">Membrane</keyword>
<dbReference type="EC" id="2.4.1.-" evidence="10"/>
<reference evidence="11 12" key="1">
    <citation type="submission" date="2013-11" db="EMBL/GenBank/DDBJ databases">
        <title>Opisthorchis viverrini - life in the bile duct.</title>
        <authorList>
            <person name="Young N.D."/>
            <person name="Nagarajan N."/>
            <person name="Lin S.J."/>
            <person name="Korhonen P.K."/>
            <person name="Jex A.R."/>
            <person name="Hall R.S."/>
            <person name="Safavi-Hemami H."/>
            <person name="Kaewkong W."/>
            <person name="Bertrand D."/>
            <person name="Gao S."/>
            <person name="Seet Q."/>
            <person name="Wongkham S."/>
            <person name="Teh B.T."/>
            <person name="Wongkham C."/>
            <person name="Intapan P.M."/>
            <person name="Maleewong W."/>
            <person name="Yang X."/>
            <person name="Hu M."/>
            <person name="Wang Z."/>
            <person name="Hofmann A."/>
            <person name="Sternberg P.W."/>
            <person name="Tan P."/>
            <person name="Wang J."/>
            <person name="Gasser R.B."/>
        </authorList>
    </citation>
    <scope>NUCLEOTIDE SEQUENCE [LARGE SCALE GENOMIC DNA]</scope>
</reference>
<evidence type="ECO:0000256" key="10">
    <source>
        <dbReference type="RuleBase" id="RU363063"/>
    </source>
</evidence>
<keyword evidence="5 10" id="KW-0812">Transmembrane</keyword>
<dbReference type="Pfam" id="PF01762">
    <property type="entry name" value="Galactosyl_T"/>
    <property type="match status" value="1"/>
</dbReference>
<gene>
    <name evidence="11" type="ORF">T265_15062</name>
</gene>
<name>A0A074Z7K4_OPIVI</name>
<feature type="transmembrane region" description="Helical" evidence="10">
    <location>
        <begin position="12"/>
        <end position="38"/>
    </location>
</feature>
<keyword evidence="3 10" id="KW-0328">Glycosyltransferase</keyword>
<comment type="subcellular location">
    <subcellularLocation>
        <location evidence="1 10">Golgi apparatus membrane</location>
        <topology evidence="1 10">Single-pass type II membrane protein</topology>
    </subcellularLocation>
</comment>
<accession>A0A074Z7K4</accession>
<evidence type="ECO:0000256" key="7">
    <source>
        <dbReference type="ARBA" id="ARBA00022989"/>
    </source>
</evidence>
<evidence type="ECO:0000256" key="9">
    <source>
        <dbReference type="ARBA" id="ARBA00023136"/>
    </source>
</evidence>
<dbReference type="AlphaFoldDB" id="A0A074Z7K4"/>
<evidence type="ECO:0000256" key="3">
    <source>
        <dbReference type="ARBA" id="ARBA00022676"/>
    </source>
</evidence>
<dbReference type="CTD" id="20329228"/>
<evidence type="ECO:0000256" key="2">
    <source>
        <dbReference type="ARBA" id="ARBA00008661"/>
    </source>
</evidence>
<proteinExistence type="inferred from homology"/>
<dbReference type="RefSeq" id="XP_009174693.1">
    <property type="nucleotide sequence ID" value="XM_009176429.1"/>
</dbReference>
<keyword evidence="8 10" id="KW-0333">Golgi apparatus</keyword>
<dbReference type="Proteomes" id="UP000054324">
    <property type="component" value="Unassembled WGS sequence"/>
</dbReference>
<dbReference type="InterPro" id="IPR002659">
    <property type="entry name" value="Glyco_trans_31"/>
</dbReference>
<dbReference type="PANTHER" id="PTHR11214:SF378">
    <property type="entry name" value="BETA-1,3-GALACTOSYLTRANSFERASE 4"/>
    <property type="match status" value="1"/>
</dbReference>
<keyword evidence="7 10" id="KW-1133">Transmembrane helix</keyword>
<dbReference type="GO" id="GO:0016758">
    <property type="term" value="F:hexosyltransferase activity"/>
    <property type="evidence" value="ECO:0007669"/>
    <property type="project" value="InterPro"/>
</dbReference>
<evidence type="ECO:0000256" key="8">
    <source>
        <dbReference type="ARBA" id="ARBA00023034"/>
    </source>
</evidence>
<dbReference type="EMBL" id="KL596957">
    <property type="protein sequence ID" value="KER21572.1"/>
    <property type="molecule type" value="Genomic_DNA"/>
</dbReference>
<protein>
    <recommendedName>
        <fullName evidence="10">Hexosyltransferase</fullName>
        <ecNumber evidence="10">2.4.1.-</ecNumber>
    </recommendedName>
</protein>
<dbReference type="GeneID" id="20329228"/>
<evidence type="ECO:0000256" key="1">
    <source>
        <dbReference type="ARBA" id="ARBA00004323"/>
    </source>
</evidence>
<organism evidence="11 12">
    <name type="scientific">Opisthorchis viverrini</name>
    <name type="common">Southeast Asian liver fluke</name>
    <dbReference type="NCBI Taxonomy" id="6198"/>
    <lineage>
        <taxon>Eukaryota</taxon>
        <taxon>Metazoa</taxon>
        <taxon>Spiralia</taxon>
        <taxon>Lophotrochozoa</taxon>
        <taxon>Platyhelminthes</taxon>
        <taxon>Trematoda</taxon>
        <taxon>Digenea</taxon>
        <taxon>Opisthorchiida</taxon>
        <taxon>Opisthorchiata</taxon>
        <taxon>Opisthorchiidae</taxon>
        <taxon>Opisthorchis</taxon>
    </lineage>
</organism>
<evidence type="ECO:0000256" key="5">
    <source>
        <dbReference type="ARBA" id="ARBA00022692"/>
    </source>
</evidence>
<evidence type="ECO:0000313" key="12">
    <source>
        <dbReference type="Proteomes" id="UP000054324"/>
    </source>
</evidence>